<evidence type="ECO:0000313" key="2">
    <source>
        <dbReference type="Proteomes" id="UP001491349"/>
    </source>
</evidence>
<dbReference type="RefSeq" id="WP_187660877.1">
    <property type="nucleotide sequence ID" value="NZ_JACTAB010000006.1"/>
</dbReference>
<dbReference type="EMBL" id="JBBPCB010000006">
    <property type="protein sequence ID" value="MEK8180766.1"/>
    <property type="molecule type" value="Genomic_DNA"/>
</dbReference>
<name>A0ABU9E4A0_9FLAO</name>
<dbReference type="Proteomes" id="UP001491349">
    <property type="component" value="Unassembled WGS sequence"/>
</dbReference>
<proteinExistence type="predicted"/>
<organism evidence="1 2">
    <name type="scientific">Flavobacterium buctense</name>
    <dbReference type="NCBI Taxonomy" id="1648146"/>
    <lineage>
        <taxon>Bacteria</taxon>
        <taxon>Pseudomonadati</taxon>
        <taxon>Bacteroidota</taxon>
        <taxon>Flavobacteriia</taxon>
        <taxon>Flavobacteriales</taxon>
        <taxon>Flavobacteriaceae</taxon>
        <taxon>Flavobacterium</taxon>
    </lineage>
</organism>
<accession>A0ABU9E4A0</accession>
<evidence type="ECO:0000313" key="1">
    <source>
        <dbReference type="EMBL" id="MEK8180766.1"/>
    </source>
</evidence>
<reference evidence="1 2" key="1">
    <citation type="submission" date="2024-04" db="EMBL/GenBank/DDBJ databases">
        <title>draft genome sequnece of Flavobacterium buctense JCM 30750.</title>
        <authorList>
            <person name="Kim D.-U."/>
        </authorList>
    </citation>
    <scope>NUCLEOTIDE SEQUENCE [LARGE SCALE GENOMIC DNA]</scope>
    <source>
        <strain evidence="1 2">JCM 30750</strain>
    </source>
</reference>
<sequence>MNNQFIYKGLEKYKQVLEEQCKKRFEVKTIYIDKHFFSNTPEKENDLDKKSQLVKLEIDSIKKNPILYWFSFDENFKGQEVTRNMFLEYSNAIKSKEYIADKEKYKTNPLSYKRAVSAIKDKFLNTETKTLYVGKVKKDFWFRIVTHCGWAPSPKTAGLQLKYWYDLEELPPLKLNYIVFDPIMDDFVSILEIELNKQLNPLIGKK</sequence>
<gene>
    <name evidence="1" type="ORF">WMW71_10485</name>
</gene>
<comment type="caution">
    <text evidence="1">The sequence shown here is derived from an EMBL/GenBank/DDBJ whole genome shotgun (WGS) entry which is preliminary data.</text>
</comment>
<keyword evidence="2" id="KW-1185">Reference proteome</keyword>
<protein>
    <submittedName>
        <fullName evidence="1">Uncharacterized protein</fullName>
    </submittedName>
</protein>